<evidence type="ECO:0000256" key="1">
    <source>
        <dbReference type="ARBA" id="ARBA00004141"/>
    </source>
</evidence>
<gene>
    <name evidence="9" type="ORF">R4Z09_04825</name>
</gene>
<dbReference type="Pfam" id="PF03845">
    <property type="entry name" value="Spore_permease"/>
    <property type="match status" value="1"/>
</dbReference>
<keyword evidence="5 8" id="KW-0812">Transmembrane</keyword>
<comment type="subcellular location">
    <subcellularLocation>
        <location evidence="1">Membrane</location>
        <topology evidence="1">Multi-pass membrane protein</topology>
    </subcellularLocation>
</comment>
<keyword evidence="6 8" id="KW-1133">Transmembrane helix</keyword>
<dbReference type="PANTHER" id="PTHR34975">
    <property type="entry name" value="SPORE GERMINATION PROTEIN A2"/>
    <property type="match status" value="1"/>
</dbReference>
<evidence type="ECO:0000256" key="7">
    <source>
        <dbReference type="ARBA" id="ARBA00023136"/>
    </source>
</evidence>
<evidence type="ECO:0000256" key="3">
    <source>
        <dbReference type="ARBA" id="ARBA00022448"/>
    </source>
</evidence>
<organism evidence="9 10">
    <name type="scientific">Niallia oryzisoli</name>
    <dbReference type="NCBI Taxonomy" id="1737571"/>
    <lineage>
        <taxon>Bacteria</taxon>
        <taxon>Bacillati</taxon>
        <taxon>Bacillota</taxon>
        <taxon>Bacilli</taxon>
        <taxon>Bacillales</taxon>
        <taxon>Bacillaceae</taxon>
        <taxon>Niallia</taxon>
    </lineage>
</organism>
<evidence type="ECO:0000313" key="9">
    <source>
        <dbReference type="EMBL" id="WVX82328.1"/>
    </source>
</evidence>
<keyword evidence="10" id="KW-1185">Reference proteome</keyword>
<evidence type="ECO:0000313" key="10">
    <source>
        <dbReference type="Proteomes" id="UP001357223"/>
    </source>
</evidence>
<reference evidence="9 10" key="1">
    <citation type="submission" date="2023-10" db="EMBL/GenBank/DDBJ databases">
        <title>Niallia locisalis sp.nov. isolated from a salt pond sample.</title>
        <authorList>
            <person name="Li X.-J."/>
            <person name="Dong L."/>
        </authorList>
    </citation>
    <scope>NUCLEOTIDE SEQUENCE [LARGE SCALE GENOMIC DNA]</scope>
    <source>
        <strain evidence="9 10">DSM 29761</strain>
    </source>
</reference>
<feature type="transmembrane region" description="Helical" evidence="8">
    <location>
        <begin position="333"/>
        <end position="356"/>
    </location>
</feature>
<evidence type="ECO:0000256" key="5">
    <source>
        <dbReference type="ARBA" id="ARBA00022692"/>
    </source>
</evidence>
<dbReference type="PANTHER" id="PTHR34975:SF2">
    <property type="entry name" value="SPORE GERMINATION PROTEIN A2"/>
    <property type="match status" value="1"/>
</dbReference>
<accession>A0ABZ2CH37</accession>
<feature type="transmembrane region" description="Helical" evidence="8">
    <location>
        <begin position="113"/>
        <end position="133"/>
    </location>
</feature>
<dbReference type="InterPro" id="IPR004761">
    <property type="entry name" value="Spore_GerAB"/>
</dbReference>
<feature type="transmembrane region" description="Helical" evidence="8">
    <location>
        <begin position="40"/>
        <end position="60"/>
    </location>
</feature>
<evidence type="ECO:0000256" key="2">
    <source>
        <dbReference type="ARBA" id="ARBA00007998"/>
    </source>
</evidence>
<feature type="transmembrane region" description="Helical" evidence="8">
    <location>
        <begin position="145"/>
        <end position="164"/>
    </location>
</feature>
<evidence type="ECO:0000256" key="4">
    <source>
        <dbReference type="ARBA" id="ARBA00022544"/>
    </source>
</evidence>
<proteinExistence type="inferred from homology"/>
<comment type="similarity">
    <text evidence="2">Belongs to the amino acid-polyamine-organocation (APC) superfamily. Spore germination protein (SGP) (TC 2.A.3.9) family.</text>
</comment>
<protein>
    <submittedName>
        <fullName evidence="9">Endospore germination permease</fullName>
    </submittedName>
</protein>
<evidence type="ECO:0000256" key="8">
    <source>
        <dbReference type="SAM" id="Phobius"/>
    </source>
</evidence>
<dbReference type="RefSeq" id="WP_338451230.1">
    <property type="nucleotide sequence ID" value="NZ_CP137640.1"/>
</dbReference>
<keyword evidence="4" id="KW-0309">Germination</keyword>
<dbReference type="EMBL" id="CP137640">
    <property type="protein sequence ID" value="WVX82328.1"/>
    <property type="molecule type" value="Genomic_DNA"/>
</dbReference>
<feature type="transmembrane region" description="Helical" evidence="8">
    <location>
        <begin position="184"/>
        <end position="205"/>
    </location>
</feature>
<keyword evidence="3" id="KW-0813">Transport</keyword>
<name>A0ABZ2CH37_9BACI</name>
<feature type="transmembrane region" description="Helical" evidence="8">
    <location>
        <begin position="217"/>
        <end position="240"/>
    </location>
</feature>
<dbReference type="NCBIfam" id="TIGR00912">
    <property type="entry name" value="2A0309"/>
    <property type="match status" value="1"/>
</dbReference>
<feature type="transmembrane region" description="Helical" evidence="8">
    <location>
        <begin position="270"/>
        <end position="291"/>
    </location>
</feature>
<sequence>MKQPPGKLGFREYTSIAILMIGAKTTENTPATLYNDVQSAAWMIPLISGGIFLIPVFLLLKTLSIFQGKDLVGVTRQLLGKYIGFFVLLYLSIVSSLAFSFDSRMYTDIIRAYYFNTTPVVVIYAIFVFVCVYGAKKGIQHIGSVAYLLIWYVIASFGFALLLSTKDNSIQAIFPLWGSGIQDILKNSIHSTTLFAELVILAVLLSNMSSTKDFAKGTWFAFILNIIHISAAIFVFICLFDRSLGGLGYPFHTAIRYFSIGNFLANVETLFLPVWLMAAFIRFAGLLYINAKIFGGLFHIKEFEYLFPALGAIYLMIGMIPETPLDVGLEFKAKIRLIAGPTFAIISVLLWAVALLKGEFKHAKNNKGM</sequence>
<keyword evidence="7 8" id="KW-0472">Membrane</keyword>
<feature type="transmembrane region" description="Helical" evidence="8">
    <location>
        <begin position="303"/>
        <end position="321"/>
    </location>
</feature>
<evidence type="ECO:0000256" key="6">
    <source>
        <dbReference type="ARBA" id="ARBA00022989"/>
    </source>
</evidence>
<feature type="transmembrane region" description="Helical" evidence="8">
    <location>
        <begin position="81"/>
        <end position="101"/>
    </location>
</feature>
<dbReference type="Proteomes" id="UP001357223">
    <property type="component" value="Chromosome"/>
</dbReference>